<dbReference type="InterPro" id="IPR008927">
    <property type="entry name" value="6-PGluconate_DH-like_C_sf"/>
</dbReference>
<organism evidence="7 8">
    <name type="scientific">Stachybotrys elegans</name>
    <dbReference type="NCBI Taxonomy" id="80388"/>
    <lineage>
        <taxon>Eukaryota</taxon>
        <taxon>Fungi</taxon>
        <taxon>Dikarya</taxon>
        <taxon>Ascomycota</taxon>
        <taxon>Pezizomycotina</taxon>
        <taxon>Sordariomycetes</taxon>
        <taxon>Hypocreomycetidae</taxon>
        <taxon>Hypocreales</taxon>
        <taxon>Stachybotryaceae</taxon>
        <taxon>Stachybotrys</taxon>
    </lineage>
</organism>
<dbReference type="InterPro" id="IPR013328">
    <property type="entry name" value="6PGD_dom2"/>
</dbReference>
<dbReference type="EMBL" id="JAGPNK010000001">
    <property type="protein sequence ID" value="KAH7327889.1"/>
    <property type="molecule type" value="Genomic_DNA"/>
</dbReference>
<dbReference type="InterPro" id="IPR036291">
    <property type="entry name" value="NAD(P)-bd_dom_sf"/>
</dbReference>
<feature type="domain" description="3-hydroxyisobutyrate dehydrogenase-like NAD-binding" evidence="6">
    <location>
        <begin position="173"/>
        <end position="292"/>
    </location>
</feature>
<dbReference type="SUPFAM" id="SSF48179">
    <property type="entry name" value="6-phosphogluconate dehydrogenase C-terminal domain-like"/>
    <property type="match status" value="1"/>
</dbReference>
<sequence>MAPRLFWAGLGNMGRGMCKNIVEKGGLDSPLLLYNRSIQRAVDLSSTLPSGKTEVLDSLEAVAARADIIFTCLADDEAVRTTIDAILQGDVKGKLFVDCSTIHPETTEAIAKLVSTHGAEFVAAPVFGPPAMAEAGQLIGVLAGPKQSVERARPYFKGVMAKAEVLFEDQPHGKATTLKVLGNTFVLNMAEQLAEAHVVAEKSGLGTDAMHQFIEAFFPGAYATYSTRMLSGDYHKRSEPLFAVDLARKDARHAKAIAEAAGVRLQNVEVADSHLALLKEIVGPSGDITGIYGAVRKESGLDYTNDAK</sequence>
<keyword evidence="2" id="KW-0560">Oxidoreductase</keyword>
<gene>
    <name evidence="7" type="ORF">B0I35DRAFT_3373</name>
</gene>
<dbReference type="GO" id="GO:0050661">
    <property type="term" value="F:NADP binding"/>
    <property type="evidence" value="ECO:0007669"/>
    <property type="project" value="InterPro"/>
</dbReference>
<evidence type="ECO:0000313" key="8">
    <source>
        <dbReference type="Proteomes" id="UP000813444"/>
    </source>
</evidence>
<dbReference type="InterPro" id="IPR051265">
    <property type="entry name" value="HIBADH-related_NP60_sf"/>
</dbReference>
<protein>
    <submittedName>
        <fullName evidence="7">6-phosphogluconate dehydrogenase NAD-binding protein</fullName>
    </submittedName>
</protein>
<accession>A0A8K0SZS2</accession>
<feature type="domain" description="6-phosphogluconate dehydrogenase NADP-binding" evidence="5">
    <location>
        <begin position="7"/>
        <end position="160"/>
    </location>
</feature>
<dbReference type="AlphaFoldDB" id="A0A8K0SZS2"/>
<evidence type="ECO:0000256" key="1">
    <source>
        <dbReference type="ARBA" id="ARBA00007598"/>
    </source>
</evidence>
<dbReference type="Proteomes" id="UP000813444">
    <property type="component" value="Unassembled WGS sequence"/>
</dbReference>
<comment type="similarity">
    <text evidence="1">Belongs to the HIBADH-related family. NP60 subfamily.</text>
</comment>
<dbReference type="PIRSF" id="PIRSF000103">
    <property type="entry name" value="HIBADH"/>
    <property type="match status" value="1"/>
</dbReference>
<dbReference type="Gene3D" id="1.10.1040.10">
    <property type="entry name" value="N-(1-d-carboxylethyl)-l-norvaline Dehydrogenase, domain 2"/>
    <property type="match status" value="1"/>
</dbReference>
<dbReference type="PANTHER" id="PTHR43580">
    <property type="entry name" value="OXIDOREDUCTASE GLYR1-RELATED"/>
    <property type="match status" value="1"/>
</dbReference>
<dbReference type="InterPro" id="IPR029154">
    <property type="entry name" value="HIBADH-like_NADP-bd"/>
</dbReference>
<reference evidence="7" key="1">
    <citation type="journal article" date="2021" name="Nat. Commun.">
        <title>Genetic determinants of endophytism in the Arabidopsis root mycobiome.</title>
        <authorList>
            <person name="Mesny F."/>
            <person name="Miyauchi S."/>
            <person name="Thiergart T."/>
            <person name="Pickel B."/>
            <person name="Atanasova L."/>
            <person name="Karlsson M."/>
            <person name="Huettel B."/>
            <person name="Barry K.W."/>
            <person name="Haridas S."/>
            <person name="Chen C."/>
            <person name="Bauer D."/>
            <person name="Andreopoulos W."/>
            <person name="Pangilinan J."/>
            <person name="LaButti K."/>
            <person name="Riley R."/>
            <person name="Lipzen A."/>
            <person name="Clum A."/>
            <person name="Drula E."/>
            <person name="Henrissat B."/>
            <person name="Kohler A."/>
            <person name="Grigoriev I.V."/>
            <person name="Martin F.M."/>
            <person name="Hacquard S."/>
        </authorList>
    </citation>
    <scope>NUCLEOTIDE SEQUENCE</scope>
    <source>
        <strain evidence="7">MPI-CAGE-CH-0235</strain>
    </source>
</reference>
<proteinExistence type="inferred from homology"/>
<dbReference type="Gene3D" id="3.40.50.720">
    <property type="entry name" value="NAD(P)-binding Rossmann-like Domain"/>
    <property type="match status" value="1"/>
</dbReference>
<dbReference type="GO" id="GO:0051287">
    <property type="term" value="F:NAD binding"/>
    <property type="evidence" value="ECO:0007669"/>
    <property type="project" value="InterPro"/>
</dbReference>
<evidence type="ECO:0000259" key="6">
    <source>
        <dbReference type="Pfam" id="PF14833"/>
    </source>
</evidence>
<evidence type="ECO:0000256" key="2">
    <source>
        <dbReference type="ARBA" id="ARBA00023002"/>
    </source>
</evidence>
<evidence type="ECO:0000256" key="4">
    <source>
        <dbReference type="PIRSR" id="PIRSR000103-1"/>
    </source>
</evidence>
<evidence type="ECO:0000256" key="3">
    <source>
        <dbReference type="ARBA" id="ARBA00023027"/>
    </source>
</evidence>
<name>A0A8K0SZS2_9HYPO</name>
<dbReference type="GO" id="GO:0016491">
    <property type="term" value="F:oxidoreductase activity"/>
    <property type="evidence" value="ECO:0007669"/>
    <property type="project" value="UniProtKB-KW"/>
</dbReference>
<dbReference type="Pfam" id="PF14833">
    <property type="entry name" value="NAD_binding_11"/>
    <property type="match status" value="1"/>
</dbReference>
<keyword evidence="8" id="KW-1185">Reference proteome</keyword>
<keyword evidence="3" id="KW-0520">NAD</keyword>
<evidence type="ECO:0000259" key="5">
    <source>
        <dbReference type="Pfam" id="PF03446"/>
    </source>
</evidence>
<evidence type="ECO:0000313" key="7">
    <source>
        <dbReference type="EMBL" id="KAH7327889.1"/>
    </source>
</evidence>
<dbReference type="Pfam" id="PF03446">
    <property type="entry name" value="NAD_binding_2"/>
    <property type="match status" value="1"/>
</dbReference>
<feature type="active site" evidence="4">
    <location>
        <position position="179"/>
    </location>
</feature>
<dbReference type="InterPro" id="IPR006115">
    <property type="entry name" value="6PGDH_NADP-bd"/>
</dbReference>
<dbReference type="PANTHER" id="PTHR43580:SF3">
    <property type="entry name" value="6-PHOSPHOGLUCONATE DEHYDROGENASE FAMILY PROTEIN (AFU_ORTHOLOGUE AFUA_2G11600)"/>
    <property type="match status" value="1"/>
</dbReference>
<dbReference type="SUPFAM" id="SSF51735">
    <property type="entry name" value="NAD(P)-binding Rossmann-fold domains"/>
    <property type="match status" value="1"/>
</dbReference>
<dbReference type="OrthoDB" id="435038at2759"/>
<dbReference type="InterPro" id="IPR015815">
    <property type="entry name" value="HIBADH-related"/>
</dbReference>
<comment type="caution">
    <text evidence="7">The sequence shown here is derived from an EMBL/GenBank/DDBJ whole genome shotgun (WGS) entry which is preliminary data.</text>
</comment>